<comment type="caution">
    <text evidence="2">The sequence shown here is derived from an EMBL/GenBank/DDBJ whole genome shotgun (WGS) entry which is preliminary data.</text>
</comment>
<accession>A0A5B0KPN4</accession>
<protein>
    <recommendedName>
        <fullName evidence="4">Conjugal transfer pilus assembly protein TraA</fullName>
    </recommendedName>
</protein>
<dbReference type="EMBL" id="VEWN01000013">
    <property type="protein sequence ID" value="KAA1053861.1"/>
    <property type="molecule type" value="Genomic_DNA"/>
</dbReference>
<dbReference type="NCBIfam" id="NF041281">
    <property type="entry name" value="TraA_gammapb"/>
    <property type="match status" value="1"/>
</dbReference>
<proteinExistence type="predicted"/>
<dbReference type="AlphaFoldDB" id="A0A5B0KPN4"/>
<evidence type="ECO:0000256" key="1">
    <source>
        <dbReference type="SAM" id="Phobius"/>
    </source>
</evidence>
<keyword evidence="1" id="KW-0812">Transmembrane</keyword>
<gene>
    <name evidence="2" type="ORF">FH063_002443</name>
</gene>
<dbReference type="Proteomes" id="UP000325333">
    <property type="component" value="Unassembled WGS sequence"/>
</dbReference>
<keyword evidence="1" id="KW-0472">Membrane</keyword>
<evidence type="ECO:0008006" key="4">
    <source>
        <dbReference type="Google" id="ProtNLM"/>
    </source>
</evidence>
<dbReference type="RefSeq" id="WP_247887820.1">
    <property type="nucleotide sequence ID" value="NZ_VEWN01000013.1"/>
</dbReference>
<sequence>MKHRIHPNAQVALALALIITFTAGDVLAGTGGTAFDDIWLTLTDWTQGTLGRIIAGSMVVVGLVGGVARQSLMPLGLGVGSGMGLYNTPTVIDSIMTGTLPVQVADLTSSAVVATAVIPL</sequence>
<reference evidence="2 3" key="1">
    <citation type="submission" date="2019-07" db="EMBL/GenBank/DDBJ databases">
        <title>Genome sequencing of the stress-tolerant strain Azospirillum brasilense Az19.</title>
        <authorList>
            <person name="Maroniche G.A."/>
            <person name="Garcia J.E."/>
            <person name="Pagnussat L."/>
            <person name="Amenta M."/>
            <person name="Creus C.M."/>
        </authorList>
    </citation>
    <scope>NUCLEOTIDE SEQUENCE [LARGE SCALE GENOMIC DNA]</scope>
    <source>
        <strain evidence="2 3">Az19</strain>
    </source>
</reference>
<keyword evidence="1" id="KW-1133">Transmembrane helix</keyword>
<evidence type="ECO:0000313" key="2">
    <source>
        <dbReference type="EMBL" id="KAA1053861.1"/>
    </source>
</evidence>
<organism evidence="2 3">
    <name type="scientific">Azospirillum argentinense</name>
    <dbReference type="NCBI Taxonomy" id="2970906"/>
    <lineage>
        <taxon>Bacteria</taxon>
        <taxon>Pseudomonadati</taxon>
        <taxon>Pseudomonadota</taxon>
        <taxon>Alphaproteobacteria</taxon>
        <taxon>Rhodospirillales</taxon>
        <taxon>Azospirillaceae</taxon>
        <taxon>Azospirillum</taxon>
    </lineage>
</organism>
<name>A0A5B0KPN4_9PROT</name>
<feature type="transmembrane region" description="Helical" evidence="1">
    <location>
        <begin position="50"/>
        <end position="68"/>
    </location>
</feature>
<dbReference type="InterPro" id="IPR059173">
    <property type="entry name" value="TraA_dom"/>
</dbReference>
<evidence type="ECO:0000313" key="3">
    <source>
        <dbReference type="Proteomes" id="UP000325333"/>
    </source>
</evidence>